<dbReference type="InterPro" id="IPR031673">
    <property type="entry name" value="Chs5_N"/>
</dbReference>
<dbReference type="CDD" id="cd00063">
    <property type="entry name" value="FN3"/>
    <property type="match status" value="1"/>
</dbReference>
<dbReference type="Gene3D" id="2.60.40.10">
    <property type="entry name" value="Immunoglobulins"/>
    <property type="match status" value="1"/>
</dbReference>
<dbReference type="SUPFAM" id="SSF49265">
    <property type="entry name" value="Fibronectin type III"/>
    <property type="match status" value="1"/>
</dbReference>
<gene>
    <name evidence="4" type="ORF">LAMI_0H13586G</name>
</gene>
<dbReference type="PROSITE" id="PS50853">
    <property type="entry name" value="FN3"/>
    <property type="match status" value="1"/>
</dbReference>
<reference evidence="5" key="1">
    <citation type="submission" date="2016-03" db="EMBL/GenBank/DDBJ databases">
        <authorList>
            <person name="Devillers H."/>
        </authorList>
    </citation>
    <scope>NUCLEOTIDE SEQUENCE [LARGE SCALE GENOMIC DNA]</scope>
</reference>
<evidence type="ECO:0000256" key="1">
    <source>
        <dbReference type="SAM" id="MobiDB-lite"/>
    </source>
</evidence>
<organism evidence="4 5">
    <name type="scientific">Lachancea mirantina</name>
    <dbReference type="NCBI Taxonomy" id="1230905"/>
    <lineage>
        <taxon>Eukaryota</taxon>
        <taxon>Fungi</taxon>
        <taxon>Dikarya</taxon>
        <taxon>Ascomycota</taxon>
        <taxon>Saccharomycotina</taxon>
        <taxon>Saccharomycetes</taxon>
        <taxon>Saccharomycetales</taxon>
        <taxon>Saccharomycetaceae</taxon>
        <taxon>Lachancea</taxon>
    </lineage>
</organism>
<feature type="compositionally biased region" description="Polar residues" evidence="1">
    <location>
        <begin position="596"/>
        <end position="608"/>
    </location>
</feature>
<dbReference type="InterPro" id="IPR031669">
    <property type="entry name" value="Fn3_2"/>
</dbReference>
<keyword evidence="5" id="KW-1185">Reference proteome</keyword>
<dbReference type="InterPro" id="IPR052827">
    <property type="entry name" value="CHS_Export/Cell_Fusion_Reg"/>
</dbReference>
<dbReference type="InterPro" id="IPR036420">
    <property type="entry name" value="BRCT_dom_sf"/>
</dbReference>
<dbReference type="Pfam" id="PF16893">
    <property type="entry name" value="fn3_2"/>
    <property type="match status" value="1"/>
</dbReference>
<feature type="region of interest" description="Disordered" evidence="1">
    <location>
        <begin position="294"/>
        <end position="644"/>
    </location>
</feature>
<dbReference type="STRING" id="1230905.A0A1G4KI15"/>
<dbReference type="AlphaFoldDB" id="A0A1G4KI15"/>
<protein>
    <submittedName>
        <fullName evidence="4">LAMI_0H13586g1_1</fullName>
    </submittedName>
</protein>
<evidence type="ECO:0000259" key="3">
    <source>
        <dbReference type="PROSITE" id="PS50853"/>
    </source>
</evidence>
<evidence type="ECO:0000313" key="4">
    <source>
        <dbReference type="EMBL" id="SCV04122.1"/>
    </source>
</evidence>
<dbReference type="SUPFAM" id="SSF52113">
    <property type="entry name" value="BRCT domain"/>
    <property type="match status" value="1"/>
</dbReference>
<feature type="compositionally biased region" description="Polar residues" evidence="1">
    <location>
        <begin position="464"/>
        <end position="476"/>
    </location>
</feature>
<feature type="compositionally biased region" description="Polar residues" evidence="1">
    <location>
        <begin position="576"/>
        <end position="586"/>
    </location>
</feature>
<evidence type="ECO:0000259" key="2">
    <source>
        <dbReference type="PROSITE" id="PS50172"/>
    </source>
</evidence>
<dbReference type="GO" id="GO:0006893">
    <property type="term" value="P:Golgi to plasma membrane transport"/>
    <property type="evidence" value="ECO:0007669"/>
    <property type="project" value="TreeGrafter"/>
</dbReference>
<dbReference type="InterPro" id="IPR003961">
    <property type="entry name" value="FN3_dom"/>
</dbReference>
<dbReference type="Pfam" id="PF00533">
    <property type="entry name" value="BRCT"/>
    <property type="match status" value="1"/>
</dbReference>
<feature type="compositionally biased region" description="Polar residues" evidence="1">
    <location>
        <begin position="425"/>
        <end position="434"/>
    </location>
</feature>
<dbReference type="GO" id="GO:0046983">
    <property type="term" value="F:protein dimerization activity"/>
    <property type="evidence" value="ECO:0007669"/>
    <property type="project" value="InterPro"/>
</dbReference>
<dbReference type="InterPro" id="IPR013783">
    <property type="entry name" value="Ig-like_fold"/>
</dbReference>
<dbReference type="GO" id="GO:0034044">
    <property type="term" value="C:exomer complex"/>
    <property type="evidence" value="ECO:0007669"/>
    <property type="project" value="TreeGrafter"/>
</dbReference>
<dbReference type="PANTHER" id="PTHR47351">
    <property type="entry name" value="CHITIN BIOSYNTHESIS PROTEIN CHS5"/>
    <property type="match status" value="1"/>
</dbReference>
<feature type="compositionally biased region" description="Basic and acidic residues" evidence="1">
    <location>
        <begin position="515"/>
        <end position="536"/>
    </location>
</feature>
<proteinExistence type="predicted"/>
<dbReference type="InterPro" id="IPR036116">
    <property type="entry name" value="FN3_sf"/>
</dbReference>
<sequence>MSTDPVPMEVSLTVGKLDASLALLTTKDHHVIEFPTMLLPDNVKAGSIVKIQVSEDAEKELQEFQEFQNLQSEIMEKYGTHTPSKPEVEVINVTQTSCVLGWKELDLGSAHLKSLILYKDGARSLLIPNPLKTTSTKISGLSVDSKYTFQLKLCTTSGNYLSEEITVQTHKMTDLSGITPCLGTLESMRGVTVNGIETSLAKIGAKPLQTKVSIDTTHFITNDPDSEDAEFKKAQQSNIPIVVPEWIRACELEGRIVGVRGFYLDADKSNLESYRFPKANDSFNDKAPVAANNAVESASESVTHASHASQQTIAHFDQSSNNDSKQDGEQSGFDAVPTNDDDSDLPDANASDDQPLNEPSVIANGKSVNGGELQNSEEIPDTDSAEVGIAHKRDHEPAQGAEAGREVDNAAAEPAIVDDKESTHQGDTIPNNLPSADVSVSEPTDLLKEAGSTHNSDDAIVSIKKSTQDAIENPSNDLKDDESDAGQTEEGHGELEGKMETSPKAEDINAPEPVADIKVEDLKDDEGVTETRKEETNPVGYPVQETIVDVSTDAAATESDEKEQVLENSDAKSTKDSQNIEDSVSSDPVKEGSEAPVTSVSPELQSTVPEAADAVPTEPQPAVTTSNPGSSKNKKKNKKKKNKK</sequence>
<feature type="domain" description="BRCT" evidence="2">
    <location>
        <begin position="170"/>
        <end position="264"/>
    </location>
</feature>
<name>A0A1G4KI15_9SACH</name>
<feature type="compositionally biased region" description="Polar residues" evidence="1">
    <location>
        <begin position="622"/>
        <end position="631"/>
    </location>
</feature>
<dbReference type="OrthoDB" id="245697at2759"/>
<evidence type="ECO:0000313" key="5">
    <source>
        <dbReference type="Proteomes" id="UP000191024"/>
    </source>
</evidence>
<feature type="compositionally biased region" description="Basic and acidic residues" evidence="1">
    <location>
        <begin position="489"/>
        <end position="507"/>
    </location>
</feature>
<dbReference type="PANTHER" id="PTHR47351:SF1">
    <property type="entry name" value="CHITIN BIOSYNTHESIS PROTEIN CHS5"/>
    <property type="match status" value="1"/>
</dbReference>
<dbReference type="CDD" id="cd13945">
    <property type="entry name" value="Chs5_N"/>
    <property type="match status" value="1"/>
</dbReference>
<dbReference type="InterPro" id="IPR001357">
    <property type="entry name" value="BRCT_dom"/>
</dbReference>
<accession>A0A1G4KI15</accession>
<feature type="compositionally biased region" description="Polar residues" evidence="1">
    <location>
        <begin position="303"/>
        <end position="323"/>
    </location>
</feature>
<dbReference type="Gene3D" id="3.40.50.10190">
    <property type="entry name" value="BRCT domain"/>
    <property type="match status" value="1"/>
</dbReference>
<dbReference type="Gene3D" id="6.20.120.50">
    <property type="match status" value="1"/>
</dbReference>
<dbReference type="GO" id="GO:0000747">
    <property type="term" value="P:conjugation with cellular fusion"/>
    <property type="evidence" value="ECO:0007669"/>
    <property type="project" value="TreeGrafter"/>
</dbReference>
<dbReference type="EMBL" id="LT598468">
    <property type="protein sequence ID" value="SCV04122.1"/>
    <property type="molecule type" value="Genomic_DNA"/>
</dbReference>
<feature type="compositionally biased region" description="Basic and acidic residues" evidence="1">
    <location>
        <begin position="389"/>
        <end position="408"/>
    </location>
</feature>
<feature type="domain" description="Fibronectin type-III" evidence="3">
    <location>
        <begin position="82"/>
        <end position="176"/>
    </location>
</feature>
<dbReference type="Pfam" id="PF16892">
    <property type="entry name" value="CHS5_N"/>
    <property type="match status" value="1"/>
</dbReference>
<dbReference type="SMART" id="SM00292">
    <property type="entry name" value="BRCT"/>
    <property type="match status" value="1"/>
</dbReference>
<feature type="compositionally biased region" description="Basic residues" evidence="1">
    <location>
        <begin position="632"/>
        <end position="644"/>
    </location>
</feature>
<dbReference type="PROSITE" id="PS50172">
    <property type="entry name" value="BRCT"/>
    <property type="match status" value="1"/>
</dbReference>
<dbReference type="Proteomes" id="UP000191024">
    <property type="component" value="Chromosome H"/>
</dbReference>
<feature type="compositionally biased region" description="Basic and acidic residues" evidence="1">
    <location>
        <begin position="562"/>
        <end position="575"/>
    </location>
</feature>
<dbReference type="GO" id="GO:0005802">
    <property type="term" value="C:trans-Golgi network"/>
    <property type="evidence" value="ECO:0007669"/>
    <property type="project" value="TreeGrafter"/>
</dbReference>